<sequence>MAIEKSLNENLVAEMEDVINQVDGVLSSRIIWAEEEISEVHVLSSKGRNPKQLVRDIETVLQVRGGINVDHKKISIAQVSQGKQSFIRPKLTNVNVESANITAVVRVSIKHEEETFTAEVEGAKSEKNVLRLAAQATLVALEQAISADIRFAVDQVMVMPVEMSQLVSVSVTAVTSAGEDNLLGSAYARGNAREAACKAALDAVNRRLLRLAE</sequence>
<evidence type="ECO:0000313" key="2">
    <source>
        <dbReference type="Proteomes" id="UP001329915"/>
    </source>
</evidence>
<protein>
    <submittedName>
        <fullName evidence="1">Uncharacterized protein</fullName>
    </submittedName>
</protein>
<evidence type="ECO:0000313" key="1">
    <source>
        <dbReference type="EMBL" id="WRO20925.1"/>
    </source>
</evidence>
<dbReference type="KEGG" id="dbc:MFMK1_000715"/>
<proteinExistence type="predicted"/>
<dbReference type="AlphaFoldDB" id="A0AAU0UKU9"/>
<accession>A0AAU0UKU9</accession>
<name>A0AAU0UKU9_9FIRM</name>
<dbReference type="Proteomes" id="UP001329915">
    <property type="component" value="Chromosome"/>
</dbReference>
<keyword evidence="2" id="KW-1185">Reference proteome</keyword>
<reference evidence="1 2" key="1">
    <citation type="submission" date="2023-04" db="EMBL/GenBank/DDBJ databases">
        <authorList>
            <person name="Hsu D."/>
        </authorList>
    </citation>
    <scope>NUCLEOTIDE SEQUENCE [LARGE SCALE GENOMIC DNA]</scope>
    <source>
        <strain evidence="1 2">MK1</strain>
    </source>
</reference>
<gene>
    <name evidence="1" type="ORF">MFMK1_000715</name>
</gene>
<dbReference type="RefSeq" id="WP_366923802.1">
    <property type="nucleotide sequence ID" value="NZ_CP121694.1"/>
</dbReference>
<organism evidence="1 2">
    <name type="scientific">Metallumcola ferriviriculae</name>
    <dbReference type="NCBI Taxonomy" id="3039180"/>
    <lineage>
        <taxon>Bacteria</taxon>
        <taxon>Bacillati</taxon>
        <taxon>Bacillota</taxon>
        <taxon>Clostridia</taxon>
        <taxon>Neomoorellales</taxon>
        <taxon>Desulfitibacteraceae</taxon>
        <taxon>Metallumcola</taxon>
    </lineage>
</organism>
<dbReference type="EMBL" id="CP121694">
    <property type="protein sequence ID" value="WRO20925.1"/>
    <property type="molecule type" value="Genomic_DNA"/>
</dbReference>